<dbReference type="InterPro" id="IPR018060">
    <property type="entry name" value="HTH_AraC"/>
</dbReference>
<proteinExistence type="predicted"/>
<evidence type="ECO:0000256" key="2">
    <source>
        <dbReference type="ARBA" id="ARBA00023125"/>
    </source>
</evidence>
<dbReference type="SMART" id="SM00342">
    <property type="entry name" value="HTH_ARAC"/>
    <property type="match status" value="1"/>
</dbReference>
<dbReference type="Pfam" id="PF12833">
    <property type="entry name" value="HTH_18"/>
    <property type="match status" value="1"/>
</dbReference>
<dbReference type="PANTHER" id="PTHR43280:SF32">
    <property type="entry name" value="TRANSCRIPTIONAL REGULATORY PROTEIN"/>
    <property type="match status" value="1"/>
</dbReference>
<organism evidence="5 6">
    <name type="scientific">Sphingobacterium wenxiniae</name>
    <dbReference type="NCBI Taxonomy" id="683125"/>
    <lineage>
        <taxon>Bacteria</taxon>
        <taxon>Pseudomonadati</taxon>
        <taxon>Bacteroidota</taxon>
        <taxon>Sphingobacteriia</taxon>
        <taxon>Sphingobacteriales</taxon>
        <taxon>Sphingobacteriaceae</taxon>
        <taxon>Sphingobacterium</taxon>
    </lineage>
</organism>
<reference evidence="5 6" key="1">
    <citation type="submission" date="2016-10" db="EMBL/GenBank/DDBJ databases">
        <authorList>
            <person name="de Groot N.N."/>
        </authorList>
    </citation>
    <scope>NUCLEOTIDE SEQUENCE [LARGE SCALE GENOMIC DNA]</scope>
    <source>
        <strain evidence="5 6">DSM 22789</strain>
    </source>
</reference>
<dbReference type="PROSITE" id="PS01124">
    <property type="entry name" value="HTH_ARAC_FAMILY_2"/>
    <property type="match status" value="1"/>
</dbReference>
<dbReference type="AlphaFoldDB" id="A0A1I6UWF0"/>
<evidence type="ECO:0000259" key="4">
    <source>
        <dbReference type="PROSITE" id="PS01124"/>
    </source>
</evidence>
<dbReference type="GO" id="GO:0003700">
    <property type="term" value="F:DNA-binding transcription factor activity"/>
    <property type="evidence" value="ECO:0007669"/>
    <property type="project" value="InterPro"/>
</dbReference>
<evidence type="ECO:0000256" key="3">
    <source>
        <dbReference type="ARBA" id="ARBA00023163"/>
    </source>
</evidence>
<dbReference type="OrthoDB" id="1007667at2"/>
<dbReference type="EMBL" id="FOZZ01000010">
    <property type="protein sequence ID" value="SFT05781.1"/>
    <property type="molecule type" value="Genomic_DNA"/>
</dbReference>
<dbReference type="STRING" id="683125.SAMN05660206_11087"/>
<keyword evidence="2 5" id="KW-0238">DNA-binding</keyword>
<name>A0A1I6UWF0_9SPHI</name>
<accession>A0A1I6UWF0</accession>
<dbReference type="PANTHER" id="PTHR43280">
    <property type="entry name" value="ARAC-FAMILY TRANSCRIPTIONAL REGULATOR"/>
    <property type="match status" value="1"/>
</dbReference>
<dbReference type="Gene3D" id="1.10.10.60">
    <property type="entry name" value="Homeodomain-like"/>
    <property type="match status" value="1"/>
</dbReference>
<keyword evidence="1" id="KW-0805">Transcription regulation</keyword>
<sequence>MKPIPYIEYTKLEARHLRSDKWFYMSHLSNACASEDAHRTSAYAICLLSEGELQLESDLFVHKTKAPAIFTLAPSAIRKFTDLGSAYDAQILFFRKEVFLEGQTDITYLDKFDFFEKTGEQVIKLDDALFGQFKSYFELIHQKSSESAPHTSAIIRSLIYIILNEIDDAHQKQNPDTDQETDKNAHILTQFKSLLSEHFIEEREVSFYADKLHLTPKYFSTLIKEVSGKTAGAWINEMVLLEAKVRLQNHKQSIAQIAYDLNFSDPSHFGKFFKKHAGVSPKEYREA</sequence>
<dbReference type="GO" id="GO:0043565">
    <property type="term" value="F:sequence-specific DNA binding"/>
    <property type="evidence" value="ECO:0007669"/>
    <property type="project" value="InterPro"/>
</dbReference>
<evidence type="ECO:0000313" key="5">
    <source>
        <dbReference type="EMBL" id="SFT05781.1"/>
    </source>
</evidence>
<dbReference type="SUPFAM" id="SSF46689">
    <property type="entry name" value="Homeodomain-like"/>
    <property type="match status" value="1"/>
</dbReference>
<evidence type="ECO:0000313" key="6">
    <source>
        <dbReference type="Proteomes" id="UP000198785"/>
    </source>
</evidence>
<evidence type="ECO:0000256" key="1">
    <source>
        <dbReference type="ARBA" id="ARBA00023015"/>
    </source>
</evidence>
<dbReference type="InterPro" id="IPR009057">
    <property type="entry name" value="Homeodomain-like_sf"/>
</dbReference>
<gene>
    <name evidence="5" type="ORF">SAMN05660206_11087</name>
</gene>
<protein>
    <submittedName>
        <fullName evidence="5">AraC-type DNA-binding protein</fullName>
    </submittedName>
</protein>
<keyword evidence="3" id="KW-0804">Transcription</keyword>
<dbReference type="PRINTS" id="PR00032">
    <property type="entry name" value="HTHARAC"/>
</dbReference>
<feature type="domain" description="HTH araC/xylS-type" evidence="4">
    <location>
        <begin position="189"/>
        <end position="287"/>
    </location>
</feature>
<dbReference type="Proteomes" id="UP000198785">
    <property type="component" value="Unassembled WGS sequence"/>
</dbReference>
<dbReference type="InterPro" id="IPR020449">
    <property type="entry name" value="Tscrpt_reg_AraC-type_HTH"/>
</dbReference>
<keyword evidence="6" id="KW-1185">Reference proteome</keyword>
<dbReference type="RefSeq" id="WP_093366739.1">
    <property type="nucleotide sequence ID" value="NZ_FOZZ01000010.1"/>
</dbReference>